<comment type="function">
    <text evidence="4">Formation of pseudouridine at positions 38, 39 and 40 in the anticodon stem and loop of transfer RNAs.</text>
</comment>
<comment type="similarity">
    <text evidence="1 4 7">Belongs to the tRNA pseudouridine synthase TruA family.</text>
</comment>
<accession>A0A1B9F367</accession>
<dbReference type="GO" id="GO:0031119">
    <property type="term" value="P:tRNA pseudouridine synthesis"/>
    <property type="evidence" value="ECO:0007669"/>
    <property type="project" value="UniProtKB-UniRule"/>
</dbReference>
<dbReference type="Gene3D" id="3.30.70.580">
    <property type="entry name" value="Pseudouridine synthase I, catalytic domain, N-terminal subdomain"/>
    <property type="match status" value="1"/>
</dbReference>
<evidence type="ECO:0000256" key="3">
    <source>
        <dbReference type="ARBA" id="ARBA00023235"/>
    </source>
</evidence>
<gene>
    <name evidence="4" type="primary">truA</name>
    <name evidence="9" type="ORF">DBT_2250</name>
</gene>
<dbReference type="Pfam" id="PF01416">
    <property type="entry name" value="PseudoU_synth_1"/>
    <property type="match status" value="2"/>
</dbReference>
<dbReference type="SUPFAM" id="SSF55120">
    <property type="entry name" value="Pseudouridine synthase"/>
    <property type="match status" value="1"/>
</dbReference>
<feature type="active site" description="Nucleophile" evidence="4 5">
    <location>
        <position position="56"/>
    </location>
</feature>
<dbReference type="RefSeq" id="WP_067620354.1">
    <property type="nucleotide sequence ID" value="NZ_MAGO01000013.1"/>
</dbReference>
<dbReference type="InterPro" id="IPR020095">
    <property type="entry name" value="PsdUridine_synth_TruA_C"/>
</dbReference>
<evidence type="ECO:0000256" key="1">
    <source>
        <dbReference type="ARBA" id="ARBA00009375"/>
    </source>
</evidence>
<dbReference type="NCBIfam" id="TIGR00071">
    <property type="entry name" value="hisT_truA"/>
    <property type="match status" value="1"/>
</dbReference>
<dbReference type="HAMAP" id="MF_00171">
    <property type="entry name" value="TruA"/>
    <property type="match status" value="1"/>
</dbReference>
<sequence length="252" mass="28916">MGSYTRNIRLHIQYLGTNYFGWQRQSDKRTIQGELEKALKRLTKEDCNIIGSGRTDAGVHAICQVANFKTNSTIPITGFLKGLNSILPEDIAIVHVEEVALDFHARKHAKKKLYLYRIYESEIRLPMLLNRAWMVRPPLNRDAMIEACHFFLGTHDFKGFQKTGSSVKTTVRTVTKCEIIDSTVGEERFLEIRVAANGFLRYMVRNIVGLLVEIGRGKRSPHDVKDVLDAGIRLFHWQTAPPYGLYLKKVYY</sequence>
<dbReference type="PANTHER" id="PTHR11142">
    <property type="entry name" value="PSEUDOURIDYLATE SYNTHASE"/>
    <property type="match status" value="1"/>
</dbReference>
<dbReference type="AlphaFoldDB" id="A0A1B9F367"/>
<dbReference type="Proteomes" id="UP000093080">
    <property type="component" value="Unassembled WGS sequence"/>
</dbReference>
<evidence type="ECO:0000259" key="8">
    <source>
        <dbReference type="Pfam" id="PF01416"/>
    </source>
</evidence>
<keyword evidence="2 4" id="KW-0819">tRNA processing</keyword>
<keyword evidence="3 4" id="KW-0413">Isomerase</keyword>
<dbReference type="InterPro" id="IPR001406">
    <property type="entry name" value="PsdUridine_synth_TruA"/>
</dbReference>
<dbReference type="OrthoDB" id="9811823at2"/>
<dbReference type="CDD" id="cd02570">
    <property type="entry name" value="PseudoU_synth_EcTruA"/>
    <property type="match status" value="1"/>
</dbReference>
<name>A0A1B9F367_9BACT</name>
<feature type="domain" description="Pseudouridine synthase I TruA alpha/beta" evidence="8">
    <location>
        <begin position="13"/>
        <end position="106"/>
    </location>
</feature>
<dbReference type="FunFam" id="3.30.70.580:FF:000001">
    <property type="entry name" value="tRNA pseudouridine synthase A"/>
    <property type="match status" value="1"/>
</dbReference>
<evidence type="ECO:0000313" key="10">
    <source>
        <dbReference type="Proteomes" id="UP000093080"/>
    </source>
</evidence>
<feature type="binding site" evidence="4 6">
    <location>
        <position position="114"/>
    </location>
    <ligand>
        <name>substrate</name>
    </ligand>
</feature>
<comment type="catalytic activity">
    <reaction evidence="4 7">
        <text>uridine(38/39/40) in tRNA = pseudouridine(38/39/40) in tRNA</text>
        <dbReference type="Rhea" id="RHEA:22376"/>
        <dbReference type="Rhea" id="RHEA-COMP:10085"/>
        <dbReference type="Rhea" id="RHEA-COMP:10087"/>
        <dbReference type="ChEBI" id="CHEBI:65314"/>
        <dbReference type="ChEBI" id="CHEBI:65315"/>
        <dbReference type="EC" id="5.4.99.12"/>
    </reaction>
</comment>
<proteinExistence type="inferred from homology"/>
<protein>
    <recommendedName>
        <fullName evidence="4">tRNA pseudouridine synthase A</fullName>
        <ecNumber evidence="4">5.4.99.12</ecNumber>
    </recommendedName>
    <alternativeName>
        <fullName evidence="4">tRNA pseudouridine(38-40) synthase</fullName>
    </alternativeName>
    <alternativeName>
        <fullName evidence="4">tRNA pseudouridylate synthase I</fullName>
    </alternativeName>
    <alternativeName>
        <fullName evidence="4">tRNA-uridine isomerase I</fullName>
    </alternativeName>
</protein>
<dbReference type="InterPro" id="IPR020103">
    <property type="entry name" value="PsdUridine_synth_cat_dom_sf"/>
</dbReference>
<dbReference type="PATRIC" id="fig|1156395.6.peg.2279"/>
<dbReference type="InterPro" id="IPR020094">
    <property type="entry name" value="TruA/RsuA/RluB/E/F_N"/>
</dbReference>
<dbReference type="GO" id="GO:0003723">
    <property type="term" value="F:RNA binding"/>
    <property type="evidence" value="ECO:0007669"/>
    <property type="project" value="InterPro"/>
</dbReference>
<evidence type="ECO:0000256" key="2">
    <source>
        <dbReference type="ARBA" id="ARBA00022694"/>
    </source>
</evidence>
<evidence type="ECO:0000256" key="4">
    <source>
        <dbReference type="HAMAP-Rule" id="MF_00171"/>
    </source>
</evidence>
<dbReference type="GO" id="GO:0160147">
    <property type="term" value="F:tRNA pseudouridine(38-40) synthase activity"/>
    <property type="evidence" value="ECO:0007669"/>
    <property type="project" value="UniProtKB-EC"/>
</dbReference>
<feature type="domain" description="Pseudouridine synthase I TruA alpha/beta" evidence="8">
    <location>
        <begin position="147"/>
        <end position="252"/>
    </location>
</feature>
<comment type="subunit">
    <text evidence="4">Homodimer.</text>
</comment>
<evidence type="ECO:0000313" key="9">
    <source>
        <dbReference type="EMBL" id="OCC14377.1"/>
    </source>
</evidence>
<reference evidence="9 10" key="1">
    <citation type="submission" date="2016-06" db="EMBL/GenBank/DDBJ databases">
        <title>Respiratory ammonification of nitrate coupled to the oxidation of elemental sulfur in deep-sea autotrophic thermophilic bacteria.</title>
        <authorList>
            <person name="Slobodkina G.B."/>
            <person name="Mardanov A.V."/>
            <person name="Ravin N.V."/>
            <person name="Frolova A.A."/>
            <person name="Viryasiv M.B."/>
            <person name="Chernyh N.A."/>
            <person name="Bonch-Osmolovskaya E.A."/>
            <person name="Slobodkin A.I."/>
        </authorList>
    </citation>
    <scope>NUCLEOTIDE SEQUENCE [LARGE SCALE GENOMIC DNA]</scope>
    <source>
        <strain evidence="9 10">S69</strain>
    </source>
</reference>
<comment type="caution">
    <text evidence="4">Lacks conserved residue(s) required for the propagation of feature annotation.</text>
</comment>
<evidence type="ECO:0000256" key="6">
    <source>
        <dbReference type="PIRSR" id="PIRSR001430-2"/>
    </source>
</evidence>
<comment type="caution">
    <text evidence="9">The sequence shown here is derived from an EMBL/GenBank/DDBJ whole genome shotgun (WGS) entry which is preliminary data.</text>
</comment>
<dbReference type="Gene3D" id="3.30.70.660">
    <property type="entry name" value="Pseudouridine synthase I, catalytic domain, C-terminal subdomain"/>
    <property type="match status" value="1"/>
</dbReference>
<dbReference type="PANTHER" id="PTHR11142:SF0">
    <property type="entry name" value="TRNA PSEUDOURIDINE SYNTHASE-LIKE 1"/>
    <property type="match status" value="1"/>
</dbReference>
<keyword evidence="10" id="KW-1185">Reference proteome</keyword>
<dbReference type="EC" id="5.4.99.12" evidence="4"/>
<evidence type="ECO:0000256" key="7">
    <source>
        <dbReference type="RuleBase" id="RU003792"/>
    </source>
</evidence>
<organism evidence="9 10">
    <name type="scientific">Dissulfuribacter thermophilus</name>
    <dbReference type="NCBI Taxonomy" id="1156395"/>
    <lineage>
        <taxon>Bacteria</taxon>
        <taxon>Pseudomonadati</taxon>
        <taxon>Thermodesulfobacteriota</taxon>
        <taxon>Dissulfuribacteria</taxon>
        <taxon>Dissulfuribacterales</taxon>
        <taxon>Dissulfuribacteraceae</taxon>
        <taxon>Dissulfuribacter</taxon>
    </lineage>
</organism>
<dbReference type="InterPro" id="IPR020097">
    <property type="entry name" value="PsdUridine_synth_TruA_a/b_dom"/>
</dbReference>
<evidence type="ECO:0000256" key="5">
    <source>
        <dbReference type="PIRSR" id="PIRSR001430-1"/>
    </source>
</evidence>
<dbReference type="STRING" id="1156395.DBT_2250"/>
<dbReference type="EMBL" id="MAGO01000013">
    <property type="protein sequence ID" value="OCC14377.1"/>
    <property type="molecule type" value="Genomic_DNA"/>
</dbReference>
<dbReference type="PIRSF" id="PIRSF001430">
    <property type="entry name" value="tRNA_psdUrid_synth"/>
    <property type="match status" value="1"/>
</dbReference>